<reference evidence="2" key="2">
    <citation type="submission" date="2022-06" db="UniProtKB">
        <authorList>
            <consortium name="EnsemblMetazoa"/>
        </authorList>
    </citation>
    <scope>IDENTIFICATION</scope>
    <source>
        <strain evidence="2">DF5081</strain>
    </source>
</reference>
<proteinExistence type="predicted"/>
<dbReference type="InterPro" id="IPR001810">
    <property type="entry name" value="F-box_dom"/>
</dbReference>
<accession>A0A8R1DHF7</accession>
<dbReference type="PANTHER" id="PTHR21503">
    <property type="entry name" value="F-BOX-CONTAINING HYPOTHETICAL PROTEIN C.ELEGANS"/>
    <property type="match status" value="1"/>
</dbReference>
<name>A0A8R1DHF7_CAEJA</name>
<evidence type="ECO:0000259" key="1">
    <source>
        <dbReference type="PROSITE" id="PS50181"/>
    </source>
</evidence>
<evidence type="ECO:0000313" key="3">
    <source>
        <dbReference type="Proteomes" id="UP000005237"/>
    </source>
</evidence>
<dbReference type="PROSITE" id="PS50181">
    <property type="entry name" value="FBOX"/>
    <property type="match status" value="1"/>
</dbReference>
<reference evidence="3" key="1">
    <citation type="submission" date="2010-08" db="EMBL/GenBank/DDBJ databases">
        <authorList>
            <consortium name="Caenorhabditis japonica Sequencing Consortium"/>
            <person name="Wilson R.K."/>
        </authorList>
    </citation>
    <scope>NUCLEOTIDE SEQUENCE [LARGE SCALE GENOMIC DNA]</scope>
    <source>
        <strain evidence="3">DF5081</strain>
    </source>
</reference>
<organism evidence="2 3">
    <name type="scientific">Caenorhabditis japonica</name>
    <dbReference type="NCBI Taxonomy" id="281687"/>
    <lineage>
        <taxon>Eukaryota</taxon>
        <taxon>Metazoa</taxon>
        <taxon>Ecdysozoa</taxon>
        <taxon>Nematoda</taxon>
        <taxon>Chromadorea</taxon>
        <taxon>Rhabditida</taxon>
        <taxon>Rhabditina</taxon>
        <taxon>Rhabditomorpha</taxon>
        <taxon>Rhabditoidea</taxon>
        <taxon>Rhabditidae</taxon>
        <taxon>Peloderinae</taxon>
        <taxon>Caenorhabditis</taxon>
    </lineage>
</organism>
<dbReference type="Proteomes" id="UP000005237">
    <property type="component" value="Unassembled WGS sequence"/>
</dbReference>
<evidence type="ECO:0000313" key="2">
    <source>
        <dbReference type="EnsemblMetazoa" id="CJA02260.1"/>
    </source>
</evidence>
<feature type="domain" description="F-box" evidence="1">
    <location>
        <begin position="4"/>
        <end position="50"/>
    </location>
</feature>
<sequence>MCQKFRLFSLPKVALKQVFEMMNPVDLVELSFCSKSTKLEIRSATIRMDMLTMSSRSFEMEFKKTNQLVDWNFGKCIGLLEDHRKIGDARFICWSKQNYEIDEKSISTISCIASNFHSAILTIFKYLDSLFIISSYSYTTYGYKNTFFDDFLEFLPKKCANFELKDESTTSEDVYKVLDHFNILGKLEAYVGGAQLFLHEKMSSVEELVLNGVDQSFLFGSIDPIKLTIGANILSDENLNRLCKNWVYGEKRKRENMKILKIKRNDSMSGSIELVLRGLPSRKDSGNFYDIQRICDGRLASVGFTDSDFLMIVY</sequence>
<keyword evidence="3" id="KW-1185">Reference proteome</keyword>
<dbReference type="Pfam" id="PF00646">
    <property type="entry name" value="F-box"/>
    <property type="match status" value="1"/>
</dbReference>
<dbReference type="AlphaFoldDB" id="A0A8R1DHF7"/>
<dbReference type="EnsemblMetazoa" id="CJA02260.1">
    <property type="protein sequence ID" value="CJA02260.1"/>
    <property type="gene ID" value="WBGene00121465"/>
</dbReference>
<protein>
    <submittedName>
        <fullName evidence="2">F-box domain-containing protein</fullName>
    </submittedName>
</protein>